<keyword evidence="1" id="KW-0732">Signal</keyword>
<dbReference type="EMBL" id="JAZGUE010000001">
    <property type="protein sequence ID" value="KAL2271166.1"/>
    <property type="molecule type" value="Genomic_DNA"/>
</dbReference>
<feature type="signal peptide" evidence="1">
    <location>
        <begin position="1"/>
        <end position="17"/>
    </location>
</feature>
<accession>A0ABR4DLM2</accession>
<dbReference type="GeneID" id="98126606"/>
<evidence type="ECO:0000256" key="1">
    <source>
        <dbReference type="SAM" id="SignalP"/>
    </source>
</evidence>
<organism evidence="2 3">
    <name type="scientific">Remersonia thermophila</name>
    <dbReference type="NCBI Taxonomy" id="72144"/>
    <lineage>
        <taxon>Eukaryota</taxon>
        <taxon>Fungi</taxon>
        <taxon>Dikarya</taxon>
        <taxon>Ascomycota</taxon>
        <taxon>Pezizomycotina</taxon>
        <taxon>Sordariomycetes</taxon>
        <taxon>Sordariomycetidae</taxon>
        <taxon>Sordariales</taxon>
        <taxon>Sordariales incertae sedis</taxon>
        <taxon>Remersonia</taxon>
    </lineage>
</organism>
<keyword evidence="3" id="KW-1185">Reference proteome</keyword>
<gene>
    <name evidence="2" type="ORF">VTJ83DRAFT_537</name>
</gene>
<dbReference type="PANTHER" id="PTHR38849:SF1">
    <property type="entry name" value="SMALL SECRETED PROTEIN"/>
    <property type="match status" value="1"/>
</dbReference>
<dbReference type="PANTHER" id="PTHR38849">
    <property type="entry name" value="SMALL SECRETED PROTEIN"/>
    <property type="match status" value="1"/>
</dbReference>
<proteinExistence type="predicted"/>
<reference evidence="2 3" key="1">
    <citation type="journal article" date="2024" name="Commun. Biol.">
        <title>Comparative genomic analysis of thermophilic fungi reveals convergent evolutionary adaptations and gene losses.</title>
        <authorList>
            <person name="Steindorff A.S."/>
            <person name="Aguilar-Pontes M.V."/>
            <person name="Robinson A.J."/>
            <person name="Andreopoulos B."/>
            <person name="LaButti K."/>
            <person name="Kuo A."/>
            <person name="Mondo S."/>
            <person name="Riley R."/>
            <person name="Otillar R."/>
            <person name="Haridas S."/>
            <person name="Lipzen A."/>
            <person name="Grimwood J."/>
            <person name="Schmutz J."/>
            <person name="Clum A."/>
            <person name="Reid I.D."/>
            <person name="Moisan M.C."/>
            <person name="Butler G."/>
            <person name="Nguyen T.T.M."/>
            <person name="Dewar K."/>
            <person name="Conant G."/>
            <person name="Drula E."/>
            <person name="Henrissat B."/>
            <person name="Hansel C."/>
            <person name="Singer S."/>
            <person name="Hutchinson M.I."/>
            <person name="de Vries R.P."/>
            <person name="Natvig D.O."/>
            <person name="Powell A.J."/>
            <person name="Tsang A."/>
            <person name="Grigoriev I.V."/>
        </authorList>
    </citation>
    <scope>NUCLEOTIDE SEQUENCE [LARGE SCALE GENOMIC DNA]</scope>
    <source>
        <strain evidence="2 3">ATCC 22073</strain>
    </source>
</reference>
<evidence type="ECO:0000313" key="2">
    <source>
        <dbReference type="EMBL" id="KAL2271166.1"/>
    </source>
</evidence>
<evidence type="ECO:0008006" key="4">
    <source>
        <dbReference type="Google" id="ProtNLM"/>
    </source>
</evidence>
<comment type="caution">
    <text evidence="2">The sequence shown here is derived from an EMBL/GenBank/DDBJ whole genome shotgun (WGS) entry which is preliminary data.</text>
</comment>
<evidence type="ECO:0000313" key="3">
    <source>
        <dbReference type="Proteomes" id="UP001600064"/>
    </source>
</evidence>
<protein>
    <recommendedName>
        <fullName evidence="4">Small secreted protein</fullName>
    </recommendedName>
</protein>
<dbReference type="RefSeq" id="XP_070869890.1">
    <property type="nucleotide sequence ID" value="XM_071011962.1"/>
</dbReference>
<name>A0ABR4DLM2_9PEZI</name>
<dbReference type="Proteomes" id="UP001600064">
    <property type="component" value="Unassembled WGS sequence"/>
</dbReference>
<sequence>MFFKAALVFSLLASSFAHPAPKAKRGVLSVQDYSEFQVSDGPAGNALARVNEKFPIDQTNFANVDAEDLAILKAARKTAEAAETKAGGFNEAIRAAGGTNTEAGKALQCGKIANKVLKLQLQVMILQIEAARGKNTTAKLAQQQTKLAKNVQLDQEAAAEGLTCTSVNFQGTSQP</sequence>
<feature type="chain" id="PRO_5045320052" description="Small secreted protein" evidence="1">
    <location>
        <begin position="18"/>
        <end position="175"/>
    </location>
</feature>